<name>A0A845QPE2_9FIRM</name>
<comment type="caution">
    <text evidence="2">The sequence shown here is derived from an EMBL/GenBank/DDBJ whole genome shotgun (WGS) entry which is preliminary data.</text>
</comment>
<sequence length="257" mass="28442">MKDSENIFLYAKTDADAAVIRDIEERLGVEAVREQEGEPLDIAPAYLQIDRDGLSLIENGHGLRGDFRKLQPRLKPNNLNGELLVKAARFKGAKDGEMLSAVDATAGLGEDAFLLAGAGFQVNLYERNPVIAALLYDVLRRGLAEPALEQVISRMQLHSEDSIKALEEQTVHPDVVVLDPMFPKRQKSGLIKKKFQLLQQLEQPCAEEDALLQAAISCGPRRIVIKRPLKGPYLAGVKPSYSIKGKSVRYDCIVLTR</sequence>
<dbReference type="EC" id="2.1.1.242" evidence="1"/>
<organism evidence="2 3">
    <name type="scientific">Anaerotruncus colihominis</name>
    <dbReference type="NCBI Taxonomy" id="169435"/>
    <lineage>
        <taxon>Bacteria</taxon>
        <taxon>Bacillati</taxon>
        <taxon>Bacillota</taxon>
        <taxon>Clostridia</taxon>
        <taxon>Eubacteriales</taxon>
        <taxon>Oscillospiraceae</taxon>
        <taxon>Anaerotruncus</taxon>
    </lineage>
</organism>
<dbReference type="Gene3D" id="3.40.50.150">
    <property type="entry name" value="Vaccinia Virus protein VP39"/>
    <property type="match status" value="1"/>
</dbReference>
<dbReference type="AlphaFoldDB" id="A0A845QPE2"/>
<gene>
    <name evidence="1" type="primary">rsmJ</name>
    <name evidence="2" type="ORF">D0435_13080</name>
</gene>
<dbReference type="EMBL" id="QXWK01000028">
    <property type="protein sequence ID" value="NBH62583.1"/>
    <property type="molecule type" value="Genomic_DNA"/>
</dbReference>
<comment type="caution">
    <text evidence="1">Lacks conserved residue(s) required for the propagation of feature annotation.</text>
</comment>
<dbReference type="PANTHER" id="PTHR36112:SF1">
    <property type="entry name" value="RIBOSOMAL RNA SMALL SUBUNIT METHYLTRANSFERASE J"/>
    <property type="match status" value="1"/>
</dbReference>
<comment type="similarity">
    <text evidence="1">Belongs to the methyltransferase superfamily. RsmJ family.</text>
</comment>
<dbReference type="GO" id="GO:0008990">
    <property type="term" value="F:rRNA (guanine-N2-)-methyltransferase activity"/>
    <property type="evidence" value="ECO:0007669"/>
    <property type="project" value="UniProtKB-UniRule"/>
</dbReference>
<keyword evidence="1" id="KW-0949">S-adenosyl-L-methionine</keyword>
<comment type="subcellular location">
    <subcellularLocation>
        <location evidence="1">Cytoplasm</location>
    </subcellularLocation>
</comment>
<dbReference type="HAMAP" id="MF_01523">
    <property type="entry name" value="16SrRNA_methyltr_J"/>
    <property type="match status" value="1"/>
</dbReference>
<protein>
    <recommendedName>
        <fullName evidence="1">Ribosomal RNA small subunit methyltransferase J</fullName>
        <ecNumber evidence="1">2.1.1.242</ecNumber>
    </recommendedName>
    <alternativeName>
        <fullName evidence="1">16S rRNA m2G1516 methyltransferase</fullName>
    </alternativeName>
    <alternativeName>
        <fullName evidence="1">rRNA (guanine-N(2)-)-methyltransferase</fullName>
    </alternativeName>
</protein>
<keyword evidence="1" id="KW-0698">rRNA processing</keyword>
<evidence type="ECO:0000313" key="2">
    <source>
        <dbReference type="EMBL" id="NBH62583.1"/>
    </source>
</evidence>
<dbReference type="InterPro" id="IPR029063">
    <property type="entry name" value="SAM-dependent_MTases_sf"/>
</dbReference>
<proteinExistence type="inferred from homology"/>
<feature type="binding site" evidence="1">
    <location>
        <position position="179"/>
    </location>
    <ligand>
        <name>S-adenosyl-L-methionine</name>
        <dbReference type="ChEBI" id="CHEBI:59789"/>
    </ligand>
</feature>
<keyword evidence="1" id="KW-0963">Cytoplasm</keyword>
<comment type="function">
    <text evidence="1">Specifically methylates the guanosine in position 1516 of 16S rRNA.</text>
</comment>
<comment type="catalytic activity">
    <reaction evidence="1">
        <text>guanosine(1516) in 16S rRNA + S-adenosyl-L-methionine = N(2)-methylguanosine(1516) in 16S rRNA + S-adenosyl-L-homocysteine + H(+)</text>
        <dbReference type="Rhea" id="RHEA:43220"/>
        <dbReference type="Rhea" id="RHEA-COMP:10412"/>
        <dbReference type="Rhea" id="RHEA-COMP:10413"/>
        <dbReference type="ChEBI" id="CHEBI:15378"/>
        <dbReference type="ChEBI" id="CHEBI:57856"/>
        <dbReference type="ChEBI" id="CHEBI:59789"/>
        <dbReference type="ChEBI" id="CHEBI:74269"/>
        <dbReference type="ChEBI" id="CHEBI:74481"/>
        <dbReference type="EC" id="2.1.1.242"/>
    </reaction>
</comment>
<evidence type="ECO:0000313" key="3">
    <source>
        <dbReference type="Proteomes" id="UP000446866"/>
    </source>
</evidence>
<dbReference type="Pfam" id="PF04445">
    <property type="entry name" value="SAM_MT"/>
    <property type="match status" value="1"/>
</dbReference>
<keyword evidence="1 2" id="KW-0489">Methyltransferase</keyword>
<feature type="binding site" evidence="1">
    <location>
        <begin position="126"/>
        <end position="127"/>
    </location>
    <ligand>
        <name>S-adenosyl-L-methionine</name>
        <dbReference type="ChEBI" id="CHEBI:59789"/>
    </ligand>
</feature>
<dbReference type="InterPro" id="IPR007536">
    <property type="entry name" value="16SrRNA_methylTrfase_J"/>
</dbReference>
<dbReference type="SUPFAM" id="SSF53335">
    <property type="entry name" value="S-adenosyl-L-methionine-dependent methyltransferases"/>
    <property type="match status" value="1"/>
</dbReference>
<dbReference type="GO" id="GO:0005737">
    <property type="term" value="C:cytoplasm"/>
    <property type="evidence" value="ECO:0007669"/>
    <property type="project" value="UniProtKB-SubCell"/>
</dbReference>
<dbReference type="RefSeq" id="WP_160202870.1">
    <property type="nucleotide sequence ID" value="NZ_QXWK01000028.1"/>
</dbReference>
<accession>A0A845QPE2</accession>
<reference evidence="2 3" key="1">
    <citation type="submission" date="2018-08" db="EMBL/GenBank/DDBJ databases">
        <title>Murine metabolic-syndrome-specific gut microbial biobank.</title>
        <authorList>
            <person name="Liu C."/>
        </authorList>
    </citation>
    <scope>NUCLEOTIDE SEQUENCE [LARGE SCALE GENOMIC DNA]</scope>
    <source>
        <strain evidence="2 3">28</strain>
    </source>
</reference>
<dbReference type="PANTHER" id="PTHR36112">
    <property type="entry name" value="RIBOSOMAL RNA SMALL SUBUNIT METHYLTRANSFERASE J"/>
    <property type="match status" value="1"/>
</dbReference>
<keyword evidence="3" id="KW-1185">Reference proteome</keyword>
<dbReference type="Proteomes" id="UP000446866">
    <property type="component" value="Unassembled WGS sequence"/>
</dbReference>
<evidence type="ECO:0000256" key="1">
    <source>
        <dbReference type="HAMAP-Rule" id="MF_01523"/>
    </source>
</evidence>
<keyword evidence="1 2" id="KW-0808">Transferase</keyword>